<dbReference type="Gene3D" id="1.10.357.10">
    <property type="entry name" value="Tetracycline Repressor, domain 2"/>
    <property type="match status" value="1"/>
</dbReference>
<dbReference type="InterPro" id="IPR009057">
    <property type="entry name" value="Homeodomain-like_sf"/>
</dbReference>
<evidence type="ECO:0000256" key="2">
    <source>
        <dbReference type="ARBA" id="ARBA00023125"/>
    </source>
</evidence>
<evidence type="ECO:0000313" key="7">
    <source>
        <dbReference type="Proteomes" id="UP000199651"/>
    </source>
</evidence>
<evidence type="ECO:0000256" key="3">
    <source>
        <dbReference type="ARBA" id="ARBA00023163"/>
    </source>
</evidence>
<organism evidence="6 7">
    <name type="scientific">Actinokineospora alba</name>
    <dbReference type="NCBI Taxonomy" id="504798"/>
    <lineage>
        <taxon>Bacteria</taxon>
        <taxon>Bacillati</taxon>
        <taxon>Actinomycetota</taxon>
        <taxon>Actinomycetes</taxon>
        <taxon>Pseudonocardiales</taxon>
        <taxon>Pseudonocardiaceae</taxon>
        <taxon>Actinokineospora</taxon>
    </lineage>
</organism>
<name>A0A1H0WD49_9PSEU</name>
<evidence type="ECO:0000256" key="4">
    <source>
        <dbReference type="PROSITE-ProRule" id="PRU00335"/>
    </source>
</evidence>
<dbReference type="PANTHER" id="PTHR30055">
    <property type="entry name" value="HTH-TYPE TRANSCRIPTIONAL REGULATOR RUTR"/>
    <property type="match status" value="1"/>
</dbReference>
<dbReference type="InterPro" id="IPR001647">
    <property type="entry name" value="HTH_TetR"/>
</dbReference>
<dbReference type="AlphaFoldDB" id="A0A1H0WD49"/>
<dbReference type="PROSITE" id="PS50977">
    <property type="entry name" value="HTH_TETR_2"/>
    <property type="match status" value="1"/>
</dbReference>
<dbReference type="Proteomes" id="UP000199651">
    <property type="component" value="Unassembled WGS sequence"/>
</dbReference>
<feature type="domain" description="HTH tetR-type" evidence="5">
    <location>
        <begin position="15"/>
        <end position="75"/>
    </location>
</feature>
<keyword evidence="3" id="KW-0804">Transcription</keyword>
<feature type="DNA-binding region" description="H-T-H motif" evidence="4">
    <location>
        <begin position="38"/>
        <end position="57"/>
    </location>
</feature>
<dbReference type="EMBL" id="FNJB01000020">
    <property type="protein sequence ID" value="SDP88680.1"/>
    <property type="molecule type" value="Genomic_DNA"/>
</dbReference>
<evidence type="ECO:0000313" key="6">
    <source>
        <dbReference type="EMBL" id="SDP88680.1"/>
    </source>
</evidence>
<keyword evidence="1" id="KW-0805">Transcription regulation</keyword>
<evidence type="ECO:0000259" key="5">
    <source>
        <dbReference type="PROSITE" id="PS50977"/>
    </source>
</evidence>
<dbReference type="SUPFAM" id="SSF48498">
    <property type="entry name" value="Tetracyclin repressor-like, C-terminal domain"/>
    <property type="match status" value="1"/>
</dbReference>
<evidence type="ECO:0000256" key="1">
    <source>
        <dbReference type="ARBA" id="ARBA00023015"/>
    </source>
</evidence>
<proteinExistence type="predicted"/>
<protein>
    <submittedName>
        <fullName evidence="6">DNA-binding transcriptional regulator, AcrR family</fullName>
    </submittedName>
</protein>
<dbReference type="Pfam" id="PF00440">
    <property type="entry name" value="TetR_N"/>
    <property type="match status" value="1"/>
</dbReference>
<keyword evidence="7" id="KW-1185">Reference proteome</keyword>
<dbReference type="OrthoDB" id="71867at2"/>
<accession>A0A1H0WD49</accession>
<dbReference type="RefSeq" id="WP_091383735.1">
    <property type="nucleotide sequence ID" value="NZ_FNDV01000007.1"/>
</dbReference>
<dbReference type="PANTHER" id="PTHR30055:SF234">
    <property type="entry name" value="HTH-TYPE TRANSCRIPTIONAL REGULATOR BETI"/>
    <property type="match status" value="1"/>
</dbReference>
<dbReference type="GO" id="GO:0003700">
    <property type="term" value="F:DNA-binding transcription factor activity"/>
    <property type="evidence" value="ECO:0007669"/>
    <property type="project" value="TreeGrafter"/>
</dbReference>
<dbReference type="InterPro" id="IPR036271">
    <property type="entry name" value="Tet_transcr_reg_TetR-rel_C_sf"/>
</dbReference>
<gene>
    <name evidence="6" type="ORF">SAMN05192558_1208</name>
</gene>
<dbReference type="PRINTS" id="PR00455">
    <property type="entry name" value="HTHTETR"/>
</dbReference>
<dbReference type="GO" id="GO:0000976">
    <property type="term" value="F:transcription cis-regulatory region binding"/>
    <property type="evidence" value="ECO:0007669"/>
    <property type="project" value="TreeGrafter"/>
</dbReference>
<dbReference type="InterPro" id="IPR050109">
    <property type="entry name" value="HTH-type_TetR-like_transc_reg"/>
</dbReference>
<reference evidence="7" key="1">
    <citation type="submission" date="2016-10" db="EMBL/GenBank/DDBJ databases">
        <authorList>
            <person name="Varghese N."/>
            <person name="Submissions S."/>
        </authorList>
    </citation>
    <scope>NUCLEOTIDE SEQUENCE [LARGE SCALE GENOMIC DNA]</scope>
    <source>
        <strain evidence="7">IBRC-M 10655</strain>
    </source>
</reference>
<keyword evidence="2 4" id="KW-0238">DNA-binding</keyword>
<sequence>MSVLPNRDRQAERREATRREIVEAAWEIARAEGLSSVTLREVAARVGMRSPSLYTHFASKNAIYDAMFGEAWSEFLQVTLERTASLPKAPRVALLAMSETFFDFAVADLARFQLMNQRVIPDFQPSPESYAPSVATLERLREVLDRLGVDQPEAVDLYVSLVGGLVDSQLANDPGGDRWRRLLPRAMDMFADHLGLPGPPLRSTQRST</sequence>
<dbReference type="STRING" id="504798.SAMN05421871_107133"/>
<dbReference type="SUPFAM" id="SSF46689">
    <property type="entry name" value="Homeodomain-like"/>
    <property type="match status" value="1"/>
</dbReference>